<name>A0ABQ5J2E2_9ASTR</name>
<proteinExistence type="predicted"/>
<dbReference type="EMBL" id="BQNB010021463">
    <property type="protein sequence ID" value="GJU06669.1"/>
    <property type="molecule type" value="Genomic_DNA"/>
</dbReference>
<comment type="caution">
    <text evidence="2">The sequence shown here is derived from an EMBL/GenBank/DDBJ whole genome shotgun (WGS) entry which is preliminary data.</text>
</comment>
<organism evidence="2 3">
    <name type="scientific">Tanacetum coccineum</name>
    <dbReference type="NCBI Taxonomy" id="301880"/>
    <lineage>
        <taxon>Eukaryota</taxon>
        <taxon>Viridiplantae</taxon>
        <taxon>Streptophyta</taxon>
        <taxon>Embryophyta</taxon>
        <taxon>Tracheophyta</taxon>
        <taxon>Spermatophyta</taxon>
        <taxon>Magnoliopsida</taxon>
        <taxon>eudicotyledons</taxon>
        <taxon>Gunneridae</taxon>
        <taxon>Pentapetalae</taxon>
        <taxon>asterids</taxon>
        <taxon>campanulids</taxon>
        <taxon>Asterales</taxon>
        <taxon>Asteraceae</taxon>
        <taxon>Asteroideae</taxon>
        <taxon>Anthemideae</taxon>
        <taxon>Anthemidinae</taxon>
        <taxon>Tanacetum</taxon>
    </lineage>
</organism>
<evidence type="ECO:0000313" key="2">
    <source>
        <dbReference type="EMBL" id="GJU06669.1"/>
    </source>
</evidence>
<feature type="region of interest" description="Disordered" evidence="1">
    <location>
        <begin position="1"/>
        <end position="20"/>
    </location>
</feature>
<evidence type="ECO:0000313" key="3">
    <source>
        <dbReference type="Proteomes" id="UP001151760"/>
    </source>
</evidence>
<sequence>MKSDTSVSTGGSSSSSQFGDIMTKELRLKREAAFEVAKEKDRTVMRLEEMKFLAINTKDLFKSEISYLLVVSPEMESPEVESPEVEPPEVGRWGGGEGGKGGRGELLNVYPMYKAFIEPDLKTAHIRIVNKLNPFTGFQSPTYILKGEAACFEGNYVPNGSRFSAVIEKIERLYKVIRENQVVVIVAAKRVAEKMETELGDFHI</sequence>
<feature type="compositionally biased region" description="Low complexity" evidence="1">
    <location>
        <begin position="1"/>
        <end position="16"/>
    </location>
</feature>
<protein>
    <submittedName>
        <fullName evidence="2">Uncharacterized protein</fullName>
    </submittedName>
</protein>
<evidence type="ECO:0000256" key="1">
    <source>
        <dbReference type="SAM" id="MobiDB-lite"/>
    </source>
</evidence>
<feature type="compositionally biased region" description="Acidic residues" evidence="1">
    <location>
        <begin position="78"/>
        <end position="87"/>
    </location>
</feature>
<dbReference type="Proteomes" id="UP001151760">
    <property type="component" value="Unassembled WGS sequence"/>
</dbReference>
<keyword evidence="3" id="KW-1185">Reference proteome</keyword>
<reference evidence="2" key="1">
    <citation type="journal article" date="2022" name="Int. J. Mol. Sci.">
        <title>Draft Genome of Tanacetum Coccineum: Genomic Comparison of Closely Related Tanacetum-Family Plants.</title>
        <authorList>
            <person name="Yamashiro T."/>
            <person name="Shiraishi A."/>
            <person name="Nakayama K."/>
            <person name="Satake H."/>
        </authorList>
    </citation>
    <scope>NUCLEOTIDE SEQUENCE</scope>
</reference>
<reference evidence="2" key="2">
    <citation type="submission" date="2022-01" db="EMBL/GenBank/DDBJ databases">
        <authorList>
            <person name="Yamashiro T."/>
            <person name="Shiraishi A."/>
            <person name="Satake H."/>
            <person name="Nakayama K."/>
        </authorList>
    </citation>
    <scope>NUCLEOTIDE SEQUENCE</scope>
</reference>
<feature type="region of interest" description="Disordered" evidence="1">
    <location>
        <begin position="78"/>
        <end position="97"/>
    </location>
</feature>
<gene>
    <name evidence="2" type="ORF">Tco_1123099</name>
</gene>
<accession>A0ABQ5J2E2</accession>